<dbReference type="PATRIC" id="fig|1396.428.peg.261"/>
<gene>
    <name evidence="1" type="ORF">B4077_2582</name>
</gene>
<organism evidence="1 2">
    <name type="scientific">Bacillus cereus</name>
    <dbReference type="NCBI Taxonomy" id="1396"/>
    <lineage>
        <taxon>Bacteria</taxon>
        <taxon>Bacillati</taxon>
        <taxon>Bacillota</taxon>
        <taxon>Bacilli</taxon>
        <taxon>Bacillales</taxon>
        <taxon>Bacillaceae</taxon>
        <taxon>Bacillus</taxon>
        <taxon>Bacillus cereus group</taxon>
    </lineage>
</organism>
<accession>A0A0G8F7T6</accession>
<comment type="caution">
    <text evidence="1">The sequence shown here is derived from an EMBL/GenBank/DDBJ whole genome shotgun (WGS) entry which is preliminary data.</text>
</comment>
<dbReference type="EMBL" id="LCYI01000010">
    <property type="protein sequence ID" value="KLA31822.1"/>
    <property type="molecule type" value="Genomic_DNA"/>
</dbReference>
<evidence type="ECO:0000313" key="1">
    <source>
        <dbReference type="EMBL" id="KLA31822.1"/>
    </source>
</evidence>
<sequence>MSGETTYNIVCSFLLNVKKKSTKGQRKVNENSTKILFGKYM</sequence>
<dbReference type="Proteomes" id="UP000035214">
    <property type="component" value="Unassembled WGS sequence"/>
</dbReference>
<evidence type="ECO:0000313" key="2">
    <source>
        <dbReference type="Proteomes" id="UP000035214"/>
    </source>
</evidence>
<reference evidence="1 2" key="1">
    <citation type="submission" date="2015-04" db="EMBL/GenBank/DDBJ databases">
        <title>Draft Genome Sequences of Eight Spore-Forming Food Isolates of Bacillus cereus Genome sequencing.</title>
        <authorList>
            <person name="Krawcyk A.O."/>
            <person name="de Jong A."/>
            <person name="Eijlander R.T."/>
            <person name="Berendsen E.M."/>
            <person name="Holsappel S."/>
            <person name="Wells-Bennik M."/>
            <person name="Kuipers O.P."/>
        </authorList>
    </citation>
    <scope>NUCLEOTIDE SEQUENCE [LARGE SCALE GENOMIC DNA]</scope>
    <source>
        <strain evidence="1 2">B4077</strain>
    </source>
</reference>
<name>A0A0G8F7T6_BACCE</name>
<proteinExistence type="predicted"/>
<dbReference type="AlphaFoldDB" id="A0A0G8F7T6"/>
<protein>
    <submittedName>
        <fullName evidence="1">Uncharacterized protein</fullName>
    </submittedName>
</protein>